<dbReference type="CDD" id="cd03205">
    <property type="entry name" value="GST_C_6"/>
    <property type="match status" value="1"/>
</dbReference>
<dbReference type="PANTHER" id="PTHR43968:SF6">
    <property type="entry name" value="GLUTATHIONE S-TRANSFERASE OMEGA"/>
    <property type="match status" value="1"/>
</dbReference>
<dbReference type="GO" id="GO:0005737">
    <property type="term" value="C:cytoplasm"/>
    <property type="evidence" value="ECO:0007669"/>
    <property type="project" value="TreeGrafter"/>
</dbReference>
<protein>
    <submittedName>
        <fullName evidence="2">Putative GST-like protein YibF</fullName>
    </submittedName>
</protein>
<dbReference type="RefSeq" id="WP_198431934.1">
    <property type="nucleotide sequence ID" value="NZ_FWFN01000005.1"/>
</dbReference>
<dbReference type="Gene3D" id="1.20.1050.10">
    <property type="match status" value="1"/>
</dbReference>
<gene>
    <name evidence="2" type="primary">yibF_1</name>
    <name evidence="2" type="ORF">PSM7751_02764</name>
</gene>
<dbReference type="EMBL" id="FWFN01000005">
    <property type="protein sequence ID" value="SLN55981.1"/>
    <property type="molecule type" value="Genomic_DNA"/>
</dbReference>
<dbReference type="InterPro" id="IPR036282">
    <property type="entry name" value="Glutathione-S-Trfase_C_sf"/>
</dbReference>
<dbReference type="SUPFAM" id="SSF47616">
    <property type="entry name" value="GST C-terminal domain-like"/>
    <property type="match status" value="1"/>
</dbReference>
<sequence length="202" mass="22231">MTLTLFSSPTSPYVRKVRVLIAEAGLADRVTEKVVATTAFDTNPELAAVNPLGRIPALVREDGPLICDSRVICRYLDDLSGAGFYPADRLWEVLTLEALAEGILDSAVNMAYEVRLRPEDMVFDKWLEAQWAKIARTLDAIEADWNEALAAPLDAAQIALASGLGYLDFRHDARSWRDGHPKIAAWYEAITARPSFTATLPG</sequence>
<reference evidence="3" key="1">
    <citation type="submission" date="2017-03" db="EMBL/GenBank/DDBJ databases">
        <authorList>
            <person name="Rodrigo-Torres L."/>
            <person name="Arahal R.D."/>
            <person name="Lucena T."/>
        </authorList>
    </citation>
    <scope>NUCLEOTIDE SEQUENCE [LARGE SCALE GENOMIC DNA]</scope>
    <source>
        <strain evidence="3">CECT 7751</strain>
    </source>
</reference>
<proteinExistence type="predicted"/>
<dbReference type="Proteomes" id="UP000193963">
    <property type="component" value="Unassembled WGS sequence"/>
</dbReference>
<evidence type="ECO:0000313" key="3">
    <source>
        <dbReference type="Proteomes" id="UP000193963"/>
    </source>
</evidence>
<dbReference type="Pfam" id="PF13410">
    <property type="entry name" value="GST_C_2"/>
    <property type="match status" value="1"/>
</dbReference>
<name>A0A1X6ZMX7_9RHOB</name>
<organism evidence="2 3">
    <name type="scientific">Pseudooceanicola marinus</name>
    <dbReference type="NCBI Taxonomy" id="396013"/>
    <lineage>
        <taxon>Bacteria</taxon>
        <taxon>Pseudomonadati</taxon>
        <taxon>Pseudomonadota</taxon>
        <taxon>Alphaproteobacteria</taxon>
        <taxon>Rhodobacterales</taxon>
        <taxon>Paracoccaceae</taxon>
        <taxon>Pseudooceanicola</taxon>
    </lineage>
</organism>
<dbReference type="InterPro" id="IPR004045">
    <property type="entry name" value="Glutathione_S-Trfase_N"/>
</dbReference>
<dbReference type="SUPFAM" id="SSF52833">
    <property type="entry name" value="Thioredoxin-like"/>
    <property type="match status" value="1"/>
</dbReference>
<evidence type="ECO:0000259" key="1">
    <source>
        <dbReference type="PROSITE" id="PS50404"/>
    </source>
</evidence>
<dbReference type="PROSITE" id="PS50404">
    <property type="entry name" value="GST_NTER"/>
    <property type="match status" value="1"/>
</dbReference>
<dbReference type="InterPro" id="IPR036249">
    <property type="entry name" value="Thioredoxin-like_sf"/>
</dbReference>
<feature type="domain" description="GST N-terminal" evidence="1">
    <location>
        <begin position="1"/>
        <end position="84"/>
    </location>
</feature>
<evidence type="ECO:0000313" key="2">
    <source>
        <dbReference type="EMBL" id="SLN55981.1"/>
    </source>
</evidence>
<dbReference type="Gene3D" id="3.40.30.10">
    <property type="entry name" value="Glutaredoxin"/>
    <property type="match status" value="1"/>
</dbReference>
<dbReference type="PANTHER" id="PTHR43968">
    <property type="match status" value="1"/>
</dbReference>
<dbReference type="AlphaFoldDB" id="A0A1X6ZMX7"/>
<dbReference type="CDD" id="cd03049">
    <property type="entry name" value="GST_N_3"/>
    <property type="match status" value="1"/>
</dbReference>
<keyword evidence="3" id="KW-1185">Reference proteome</keyword>
<accession>A0A1X6ZMX7</accession>
<dbReference type="InterPro" id="IPR050983">
    <property type="entry name" value="GST_Omega/HSP26"/>
</dbReference>
<dbReference type="Pfam" id="PF13409">
    <property type="entry name" value="GST_N_2"/>
    <property type="match status" value="1"/>
</dbReference>